<evidence type="ECO:0000313" key="1">
    <source>
        <dbReference type="EMBL" id="ABO55709.1"/>
    </source>
</evidence>
<gene>
    <name evidence="1" type="ordered locus">Bcep1808_2718</name>
</gene>
<dbReference type="HOGENOM" id="CLU_2631466_0_0_4"/>
<dbReference type="Proteomes" id="UP000002287">
    <property type="component" value="Chromosome 1"/>
</dbReference>
<reference evidence="2" key="1">
    <citation type="submission" date="2007-03" db="EMBL/GenBank/DDBJ databases">
        <title>Complete sequence of chromosome 1 of Burkholderia vietnamiensis G4.</title>
        <authorList>
            <consortium name="US DOE Joint Genome Institute"/>
            <person name="Copeland A."/>
            <person name="Lucas S."/>
            <person name="Lapidus A."/>
            <person name="Barry K."/>
            <person name="Detter J.C."/>
            <person name="Glavina del Rio T."/>
            <person name="Hammon N."/>
            <person name="Israni S."/>
            <person name="Dalin E."/>
            <person name="Tice H."/>
            <person name="Pitluck S."/>
            <person name="Chain P."/>
            <person name="Malfatti S."/>
            <person name="Shin M."/>
            <person name="Vergez L."/>
            <person name="Schmutz J."/>
            <person name="Larimer F."/>
            <person name="Land M."/>
            <person name="Hauser L."/>
            <person name="Kyrpides N."/>
            <person name="Tiedje J."/>
            <person name="Richardson P."/>
        </authorList>
    </citation>
    <scope>NUCLEOTIDE SEQUENCE [LARGE SCALE GENOMIC DNA]</scope>
    <source>
        <strain evidence="2">G4 / LMG 22486</strain>
    </source>
</reference>
<proteinExistence type="predicted"/>
<accession>A4JHF6</accession>
<dbReference type="AlphaFoldDB" id="A4JHF6"/>
<evidence type="ECO:0000313" key="2">
    <source>
        <dbReference type="Proteomes" id="UP000002287"/>
    </source>
</evidence>
<name>A4JHF6_BURVG</name>
<dbReference type="KEGG" id="bvi:Bcep1808_2718"/>
<sequence length="77" mass="8076">MSWQAGGRFTRATVGAIEDHGGHDGVAGTVAGAVAGAVSLRLELQSTPPRAHATAHEARRRLQLMNAGESIRPVTQY</sequence>
<dbReference type="EMBL" id="CP000614">
    <property type="protein sequence ID" value="ABO55709.1"/>
    <property type="molecule type" value="Genomic_DNA"/>
</dbReference>
<organism evidence="1 2">
    <name type="scientific">Burkholderia vietnamiensis (strain G4 / LMG 22486)</name>
    <name type="common">Burkholderia cepacia (strain R1808)</name>
    <dbReference type="NCBI Taxonomy" id="269482"/>
    <lineage>
        <taxon>Bacteria</taxon>
        <taxon>Pseudomonadati</taxon>
        <taxon>Pseudomonadota</taxon>
        <taxon>Betaproteobacteria</taxon>
        <taxon>Burkholderiales</taxon>
        <taxon>Burkholderiaceae</taxon>
        <taxon>Burkholderia</taxon>
        <taxon>Burkholderia cepacia complex</taxon>
    </lineage>
</organism>
<protein>
    <submittedName>
        <fullName evidence="1">Uncharacterized protein</fullName>
    </submittedName>
</protein>